<accession>A0A7T4PCI0</accession>
<proteinExistence type="predicted"/>
<feature type="compositionally biased region" description="Basic and acidic residues" evidence="1">
    <location>
        <begin position="9"/>
        <end position="22"/>
    </location>
</feature>
<gene>
    <name evidence="2" type="ORF">I8755_04070</name>
</gene>
<dbReference type="EMBL" id="CP065959">
    <property type="protein sequence ID" value="QQC87674.1"/>
    <property type="molecule type" value="Genomic_DNA"/>
</dbReference>
<dbReference type="RefSeq" id="WP_198501786.1">
    <property type="nucleotide sequence ID" value="NZ_CP065959.1"/>
</dbReference>
<protein>
    <submittedName>
        <fullName evidence="2">Uncharacterized protein</fullName>
    </submittedName>
</protein>
<name>A0A7T4PCI0_9ACTN</name>
<dbReference type="Proteomes" id="UP000596130">
    <property type="component" value="Chromosome"/>
</dbReference>
<sequence>MTEFPVVVEDEHGEPAVEDHPEPLLGQNGEASDVGGVLASVLLRGQDTRPGAWALTSRQEIHPDRSEETGSLLGWLAARAGDAHRPVDGTVDLGWIRFHASREVEPLVVCDGEVVRPAWRPSSDRGAVRMRGSAVVTVVRG</sequence>
<dbReference type="AlphaFoldDB" id="A0A7T4PCI0"/>
<evidence type="ECO:0000256" key="1">
    <source>
        <dbReference type="SAM" id="MobiDB-lite"/>
    </source>
</evidence>
<feature type="region of interest" description="Disordered" evidence="1">
    <location>
        <begin position="1"/>
        <end position="31"/>
    </location>
</feature>
<evidence type="ECO:0000313" key="3">
    <source>
        <dbReference type="Proteomes" id="UP000596130"/>
    </source>
</evidence>
<evidence type="ECO:0000313" key="2">
    <source>
        <dbReference type="EMBL" id="QQC87674.1"/>
    </source>
</evidence>
<organism evidence="2 3">
    <name type="scientific">Streptomyces alfalfae</name>
    <dbReference type="NCBI Taxonomy" id="1642299"/>
    <lineage>
        <taxon>Bacteria</taxon>
        <taxon>Bacillati</taxon>
        <taxon>Actinomycetota</taxon>
        <taxon>Actinomycetes</taxon>
        <taxon>Kitasatosporales</taxon>
        <taxon>Streptomycetaceae</taxon>
        <taxon>Streptomyces</taxon>
    </lineage>
</organism>
<reference evidence="2 3" key="1">
    <citation type="submission" date="2020-12" db="EMBL/GenBank/DDBJ databases">
        <title>Identification and biosynthesis of polyene macrolides produced by Streptomyces alfalfae Men-myco-93-63.</title>
        <authorList>
            <person name="Liu D."/>
            <person name="Li Y."/>
            <person name="Liu L."/>
            <person name="Han X."/>
            <person name="Shen F."/>
        </authorList>
    </citation>
    <scope>NUCLEOTIDE SEQUENCE [LARGE SCALE GENOMIC DNA]</scope>
    <source>
        <strain evidence="2 3">Men-myco-93-63</strain>
    </source>
</reference>